<dbReference type="InterPro" id="IPR058982">
    <property type="entry name" value="Beta-barrel_AprE"/>
</dbReference>
<evidence type="ECO:0000259" key="4">
    <source>
        <dbReference type="Pfam" id="PF26002"/>
    </source>
</evidence>
<dbReference type="RefSeq" id="WP_166010423.1">
    <property type="nucleotide sequence ID" value="NZ_CP049801.1"/>
</dbReference>
<dbReference type="AlphaFoldDB" id="A0A6G8RXZ0"/>
<feature type="transmembrane region" description="Helical" evidence="2">
    <location>
        <begin position="28"/>
        <end position="50"/>
    </location>
</feature>
<dbReference type="Pfam" id="PF26002">
    <property type="entry name" value="Beta-barrel_AprE"/>
    <property type="match status" value="1"/>
</dbReference>
<dbReference type="Proteomes" id="UP000502297">
    <property type="component" value="Chromosome"/>
</dbReference>
<evidence type="ECO:0000256" key="1">
    <source>
        <dbReference type="SAM" id="Coils"/>
    </source>
</evidence>
<keyword evidence="2" id="KW-0812">Transmembrane</keyword>
<keyword evidence="6" id="KW-1185">Reference proteome</keyword>
<protein>
    <submittedName>
        <fullName evidence="5">HlyD family efflux transporter periplasmic adaptor subunit</fullName>
    </submittedName>
</protein>
<dbReference type="Pfam" id="PF25984">
    <property type="entry name" value="BSH_YknX"/>
    <property type="match status" value="1"/>
</dbReference>
<keyword evidence="2" id="KW-0472">Membrane</keyword>
<keyword evidence="2" id="KW-1133">Transmembrane helix</keyword>
<reference evidence="5 6" key="1">
    <citation type="submission" date="2020-03" db="EMBL/GenBank/DDBJ databases">
        <authorList>
            <person name="Zhu W."/>
        </authorList>
    </citation>
    <scope>NUCLEOTIDE SEQUENCE [LARGE SCALE GENOMIC DNA]</scope>
    <source>
        <strain evidence="5 6">323-1</strain>
    </source>
</reference>
<accession>A0A6G8RXZ0</accession>
<evidence type="ECO:0000259" key="3">
    <source>
        <dbReference type="Pfam" id="PF25984"/>
    </source>
</evidence>
<gene>
    <name evidence="5" type="ORF">G8E00_11905</name>
</gene>
<dbReference type="PANTHER" id="PTHR30386">
    <property type="entry name" value="MEMBRANE FUSION SUBUNIT OF EMRAB-TOLC MULTIDRUG EFFLUX PUMP"/>
    <property type="match status" value="1"/>
</dbReference>
<evidence type="ECO:0000313" key="5">
    <source>
        <dbReference type="EMBL" id="QIO06603.1"/>
    </source>
</evidence>
<keyword evidence="1" id="KW-0175">Coiled coil</keyword>
<feature type="domain" description="YknX-like barrel-sandwich hybrid" evidence="3">
    <location>
        <begin position="73"/>
        <end position="293"/>
    </location>
</feature>
<organism evidence="5 6">
    <name type="scientific">Acinetobacter shaoyimingii</name>
    <dbReference type="NCBI Taxonomy" id="2715164"/>
    <lineage>
        <taxon>Bacteria</taxon>
        <taxon>Pseudomonadati</taxon>
        <taxon>Pseudomonadota</taxon>
        <taxon>Gammaproteobacteria</taxon>
        <taxon>Moraxellales</taxon>
        <taxon>Moraxellaceae</taxon>
        <taxon>Acinetobacter</taxon>
    </lineage>
</organism>
<name>A0A6G8RXZ0_9GAMM</name>
<dbReference type="KEGG" id="asha:G8E00_11905"/>
<feature type="coiled-coil region" evidence="1">
    <location>
        <begin position="141"/>
        <end position="182"/>
    </location>
</feature>
<dbReference type="PANTHER" id="PTHR30386:SF28">
    <property type="entry name" value="EXPORTED PROTEIN"/>
    <property type="match status" value="1"/>
</dbReference>
<sequence>MTKKLFRDDALEAQKSNWIGNVILLRPFSFTVLTGFAAFFAIILLLFLFFGSYTKRSTVMGQLMPNTGLIRVYAKEGGIVTEKFVKEGQTVKKDQPLYAVSLTRFSDSGNYNQSLEQQINIKQGTLDSDKQKSLDLHQNTYSQTESEISALSLEIDKLNMLLEEQKQRLHLAKQNVDRYQELRNKDYISTEDFQLKQDAYLDQKLRLQSYEREKIAKQSELANKRIFLKSLSSKLSTDLSNLDRQIATNRQELIENKAKNSLVIKANGTGVVASINAQIGQQVSQNVPLLNIVPEKSTLYAHLYVPSSAIGFIKKGQPVKLRFQAFPYQKFGQVNGEIISISDTTMNSQELMSMGELSQAGEAQQNDAIYLVKVKLASQDIKVYGESRPFKVGMAFEADILQEKRKLYEWVLEPLYSISGKI</sequence>
<evidence type="ECO:0000313" key="6">
    <source>
        <dbReference type="Proteomes" id="UP000502297"/>
    </source>
</evidence>
<evidence type="ECO:0000256" key="2">
    <source>
        <dbReference type="SAM" id="Phobius"/>
    </source>
</evidence>
<dbReference type="InterPro" id="IPR058639">
    <property type="entry name" value="BSH_YknX-like"/>
</dbReference>
<proteinExistence type="predicted"/>
<dbReference type="EMBL" id="CP049801">
    <property type="protein sequence ID" value="QIO06603.1"/>
    <property type="molecule type" value="Genomic_DNA"/>
</dbReference>
<feature type="domain" description="AprE-like beta-barrel" evidence="4">
    <location>
        <begin position="301"/>
        <end position="401"/>
    </location>
</feature>
<dbReference type="PRINTS" id="PR01490">
    <property type="entry name" value="RTXTOXIND"/>
</dbReference>
<dbReference type="InterPro" id="IPR050739">
    <property type="entry name" value="MFP"/>
</dbReference>
<dbReference type="Gene3D" id="2.40.30.170">
    <property type="match status" value="1"/>
</dbReference>
<dbReference type="Gene3D" id="2.40.50.100">
    <property type="match status" value="1"/>
</dbReference>